<accession>A0A3N4IEW7</accession>
<evidence type="ECO:0000313" key="1">
    <source>
        <dbReference type="EMBL" id="RPA83238.1"/>
    </source>
</evidence>
<dbReference type="EMBL" id="ML119666">
    <property type="protein sequence ID" value="RPA83238.1"/>
    <property type="molecule type" value="Genomic_DNA"/>
</dbReference>
<organism evidence="1 2">
    <name type="scientific">Ascobolus immersus RN42</name>
    <dbReference type="NCBI Taxonomy" id="1160509"/>
    <lineage>
        <taxon>Eukaryota</taxon>
        <taxon>Fungi</taxon>
        <taxon>Dikarya</taxon>
        <taxon>Ascomycota</taxon>
        <taxon>Pezizomycotina</taxon>
        <taxon>Pezizomycetes</taxon>
        <taxon>Pezizales</taxon>
        <taxon>Ascobolaceae</taxon>
        <taxon>Ascobolus</taxon>
    </lineage>
</organism>
<proteinExistence type="predicted"/>
<protein>
    <submittedName>
        <fullName evidence="1">Uncharacterized protein</fullName>
    </submittedName>
</protein>
<name>A0A3N4IEW7_ASCIM</name>
<dbReference type="Proteomes" id="UP000275078">
    <property type="component" value="Unassembled WGS sequence"/>
</dbReference>
<dbReference type="AlphaFoldDB" id="A0A3N4IEW7"/>
<reference evidence="1 2" key="1">
    <citation type="journal article" date="2018" name="Nat. Ecol. Evol.">
        <title>Pezizomycetes genomes reveal the molecular basis of ectomycorrhizal truffle lifestyle.</title>
        <authorList>
            <person name="Murat C."/>
            <person name="Payen T."/>
            <person name="Noel B."/>
            <person name="Kuo A."/>
            <person name="Morin E."/>
            <person name="Chen J."/>
            <person name="Kohler A."/>
            <person name="Krizsan K."/>
            <person name="Balestrini R."/>
            <person name="Da Silva C."/>
            <person name="Montanini B."/>
            <person name="Hainaut M."/>
            <person name="Levati E."/>
            <person name="Barry K.W."/>
            <person name="Belfiori B."/>
            <person name="Cichocki N."/>
            <person name="Clum A."/>
            <person name="Dockter R.B."/>
            <person name="Fauchery L."/>
            <person name="Guy J."/>
            <person name="Iotti M."/>
            <person name="Le Tacon F."/>
            <person name="Lindquist E.A."/>
            <person name="Lipzen A."/>
            <person name="Malagnac F."/>
            <person name="Mello A."/>
            <person name="Molinier V."/>
            <person name="Miyauchi S."/>
            <person name="Poulain J."/>
            <person name="Riccioni C."/>
            <person name="Rubini A."/>
            <person name="Sitrit Y."/>
            <person name="Splivallo R."/>
            <person name="Traeger S."/>
            <person name="Wang M."/>
            <person name="Zifcakova L."/>
            <person name="Wipf D."/>
            <person name="Zambonelli A."/>
            <person name="Paolocci F."/>
            <person name="Nowrousian M."/>
            <person name="Ottonello S."/>
            <person name="Baldrian P."/>
            <person name="Spatafora J.W."/>
            <person name="Henrissat B."/>
            <person name="Nagy L.G."/>
            <person name="Aury J.M."/>
            <person name="Wincker P."/>
            <person name="Grigoriev I.V."/>
            <person name="Bonfante P."/>
            <person name="Martin F.M."/>
        </authorList>
    </citation>
    <scope>NUCLEOTIDE SEQUENCE [LARGE SCALE GENOMIC DNA]</scope>
    <source>
        <strain evidence="1 2">RN42</strain>
    </source>
</reference>
<gene>
    <name evidence="1" type="ORF">BJ508DRAFT_324823</name>
</gene>
<sequence length="123" mass="14930">MIDHWLWCLHRNELSENDIQKLNTYLLFYKYWNQEINLATKLFKVDEFATHPIERNRKKMTTDEIRTFLGENKAIREFLPWNPVHFSFDWGYDARQMHYICTFLKHVDYDIRVKGAAELDAAS</sequence>
<evidence type="ECO:0000313" key="2">
    <source>
        <dbReference type="Proteomes" id="UP000275078"/>
    </source>
</evidence>
<keyword evidence="2" id="KW-1185">Reference proteome</keyword>